<protein>
    <submittedName>
        <fullName evidence="1">Uncharacterized protein</fullName>
    </submittedName>
</protein>
<dbReference type="RefSeq" id="WP_165312411.1">
    <property type="nucleotide sequence ID" value="NZ_CP049331.1"/>
</dbReference>
<dbReference type="Proteomes" id="UP000503003">
    <property type="component" value="Chromosome 1"/>
</dbReference>
<accession>A0A6G7CLB7</accession>
<gene>
    <name evidence="1" type="ORF">G5S32_13175</name>
</gene>
<reference evidence="1 2" key="1">
    <citation type="submission" date="2020-02" db="EMBL/GenBank/DDBJ databases">
        <title>A complete genome of a marine bacterium Vibrio sp. ZWAL4003 isolated from the mangrove sediment with the ability to degrade polysaccharides.</title>
        <authorList>
            <person name="Wu J."/>
            <person name="Qu W."/>
            <person name="Zeng R."/>
        </authorList>
    </citation>
    <scope>NUCLEOTIDE SEQUENCE [LARGE SCALE GENOMIC DNA]</scope>
    <source>
        <strain evidence="1 2">ZWAL4003</strain>
    </source>
</reference>
<dbReference type="EMBL" id="CP049331">
    <property type="protein sequence ID" value="QIH42860.1"/>
    <property type="molecule type" value="Genomic_DNA"/>
</dbReference>
<evidence type="ECO:0000313" key="1">
    <source>
        <dbReference type="EMBL" id="QIH42860.1"/>
    </source>
</evidence>
<dbReference type="InterPro" id="IPR049725">
    <property type="entry name" value="STM3845-like"/>
</dbReference>
<organism evidence="1 2">
    <name type="scientific">Vibrio ziniensis</name>
    <dbReference type="NCBI Taxonomy" id="2711221"/>
    <lineage>
        <taxon>Bacteria</taxon>
        <taxon>Pseudomonadati</taxon>
        <taxon>Pseudomonadota</taxon>
        <taxon>Gammaproteobacteria</taxon>
        <taxon>Vibrionales</taxon>
        <taxon>Vibrionaceae</taxon>
        <taxon>Vibrio</taxon>
    </lineage>
</organism>
<dbReference type="NCBIfam" id="NF038232">
    <property type="entry name" value="STM3845_fam"/>
    <property type="match status" value="1"/>
</dbReference>
<name>A0A6G7CLB7_9VIBR</name>
<dbReference type="AlphaFoldDB" id="A0A6G7CLB7"/>
<sequence length="326" mass="37022">MSSAAQDDYQKKIGDLFKRLDLQTFVVNLHPRITFLCGGPIQGSDTAFPSSLRERILNHLNEHHDDIEKNTVVAESFSDYFQNGQYKNLLQFEEDIANIASLIVVCLESAGSLVEFGLFCNHPSSSTKLLVYIPEDHYEEVNSFITLGPLAQLQSTAVNSVASYPFPDSQRYQYEHIDMVVDDLLSRLNNSPKTEKFDINNSGHLAFLIHDVISLCAPIKKQEIAMSLSYMGINCVSDKRLSSLLYLLSKVKLIGKKTYSYVDYFYPLSLSLQKVTIGKFNDSSNFDRNAKLAEIKMTFMMNPDKQEQTLKKRRLVWTKITESLGE</sequence>
<dbReference type="KEGG" id="vzi:G5S32_13175"/>
<keyword evidence="2" id="KW-1185">Reference proteome</keyword>
<evidence type="ECO:0000313" key="2">
    <source>
        <dbReference type="Proteomes" id="UP000503003"/>
    </source>
</evidence>
<proteinExistence type="predicted"/>